<evidence type="ECO:0000256" key="2">
    <source>
        <dbReference type="ARBA" id="ARBA00022481"/>
    </source>
</evidence>
<evidence type="ECO:0000259" key="7">
    <source>
        <dbReference type="PROSITE" id="PS50846"/>
    </source>
</evidence>
<evidence type="ECO:0000256" key="3">
    <source>
        <dbReference type="ARBA" id="ARBA00022723"/>
    </source>
</evidence>
<keyword evidence="2" id="KW-0488">Methylation</keyword>
<dbReference type="Pfam" id="PF00403">
    <property type="entry name" value="HMA"/>
    <property type="match status" value="2"/>
</dbReference>
<comment type="caution">
    <text evidence="8">The sequence shown here is derived from an EMBL/GenBank/DDBJ whole genome shotgun (WGS) entry which is preliminary data.</text>
</comment>
<keyword evidence="3" id="KW-0479">Metal-binding</keyword>
<dbReference type="GO" id="GO:0009626">
    <property type="term" value="P:plant-type hypersensitive response"/>
    <property type="evidence" value="ECO:0007669"/>
    <property type="project" value="UniProtKB-KW"/>
</dbReference>
<name>A0AAE2C8R3_9LAMI</name>
<dbReference type="Proteomes" id="UP001293254">
    <property type="component" value="Unassembled WGS sequence"/>
</dbReference>
<feature type="region of interest" description="Disordered" evidence="6">
    <location>
        <begin position="1"/>
        <end position="20"/>
    </location>
</feature>
<keyword evidence="9" id="KW-1185">Reference proteome</keyword>
<reference evidence="8" key="2">
    <citation type="journal article" date="2024" name="Plant">
        <title>Genomic evolution and insights into agronomic trait innovations of Sesamum species.</title>
        <authorList>
            <person name="Miao H."/>
            <person name="Wang L."/>
            <person name="Qu L."/>
            <person name="Liu H."/>
            <person name="Sun Y."/>
            <person name="Le M."/>
            <person name="Wang Q."/>
            <person name="Wei S."/>
            <person name="Zheng Y."/>
            <person name="Lin W."/>
            <person name="Duan Y."/>
            <person name="Cao H."/>
            <person name="Xiong S."/>
            <person name="Wang X."/>
            <person name="Wei L."/>
            <person name="Li C."/>
            <person name="Ma Q."/>
            <person name="Ju M."/>
            <person name="Zhao R."/>
            <person name="Li G."/>
            <person name="Mu C."/>
            <person name="Tian Q."/>
            <person name="Mei H."/>
            <person name="Zhang T."/>
            <person name="Gao T."/>
            <person name="Zhang H."/>
        </authorList>
    </citation>
    <scope>NUCLEOTIDE SEQUENCE</scope>
    <source>
        <strain evidence="8">3651</strain>
    </source>
</reference>
<proteinExistence type="inferred from homology"/>
<evidence type="ECO:0000313" key="8">
    <source>
        <dbReference type="EMBL" id="KAK4413151.1"/>
    </source>
</evidence>
<comment type="subcellular location">
    <subcellularLocation>
        <location evidence="1">Membrane</location>
        <topology evidence="1">Peripheral membrane protein</topology>
    </subcellularLocation>
</comment>
<accession>A0AAE2C8R3</accession>
<dbReference type="GO" id="GO:0046872">
    <property type="term" value="F:metal ion binding"/>
    <property type="evidence" value="ECO:0007669"/>
    <property type="project" value="UniProtKB-KW"/>
</dbReference>
<dbReference type="SUPFAM" id="SSF55008">
    <property type="entry name" value="HMA, heavy metal-associated domain"/>
    <property type="match status" value="2"/>
</dbReference>
<feature type="compositionally biased region" description="Basic residues" evidence="6">
    <location>
        <begin position="1"/>
        <end position="14"/>
    </location>
</feature>
<dbReference type="Gene3D" id="3.30.70.100">
    <property type="match status" value="2"/>
</dbReference>
<feature type="domain" description="HMA" evidence="7">
    <location>
        <begin position="126"/>
        <end position="189"/>
    </location>
</feature>
<dbReference type="CDD" id="cd00371">
    <property type="entry name" value="HMA"/>
    <property type="match status" value="2"/>
</dbReference>
<dbReference type="PANTHER" id="PTHR46195">
    <property type="entry name" value="HEAVY METAL-ASSOCIATED ISOPRENYLATED PLANT PROTEIN 7"/>
    <property type="match status" value="1"/>
</dbReference>
<dbReference type="InterPro" id="IPR044577">
    <property type="entry name" value="HIPP4/7/8/17/18/19"/>
</dbReference>
<keyword evidence="4" id="KW-0449">Lipoprotein</keyword>
<dbReference type="InterPro" id="IPR006121">
    <property type="entry name" value="HMA_dom"/>
</dbReference>
<evidence type="ECO:0000256" key="1">
    <source>
        <dbReference type="ARBA" id="ARBA00004170"/>
    </source>
</evidence>
<dbReference type="PROSITE" id="PS50846">
    <property type="entry name" value="HMA_2"/>
    <property type="match status" value="2"/>
</dbReference>
<comment type="similarity">
    <text evidence="5">Belongs to the HIPP family.</text>
</comment>
<keyword evidence="4" id="KW-0636">Prenylation</keyword>
<dbReference type="EMBL" id="JACGWO010000012">
    <property type="protein sequence ID" value="KAK4413151.1"/>
    <property type="molecule type" value="Genomic_DNA"/>
</dbReference>
<dbReference type="PANTHER" id="PTHR46195:SF3">
    <property type="entry name" value="HEAVY METAL-ASSOCIATED ISOPRENYLATED PLANT PROTEIN 3-LIKE"/>
    <property type="match status" value="1"/>
</dbReference>
<evidence type="ECO:0000256" key="4">
    <source>
        <dbReference type="ARBA" id="ARBA00023289"/>
    </source>
</evidence>
<evidence type="ECO:0000256" key="5">
    <source>
        <dbReference type="ARBA" id="ARBA00024045"/>
    </source>
</evidence>
<feature type="domain" description="HMA" evidence="7">
    <location>
        <begin position="40"/>
        <end position="109"/>
    </location>
</feature>
<reference evidence="8" key="1">
    <citation type="submission" date="2020-06" db="EMBL/GenBank/DDBJ databases">
        <authorList>
            <person name="Li T."/>
            <person name="Hu X."/>
            <person name="Zhang T."/>
            <person name="Song X."/>
            <person name="Zhang H."/>
            <person name="Dai N."/>
            <person name="Sheng W."/>
            <person name="Hou X."/>
            <person name="Wei L."/>
        </authorList>
    </citation>
    <scope>NUCLEOTIDE SEQUENCE</scope>
    <source>
        <strain evidence="8">3651</strain>
        <tissue evidence="8">Leaf</tissue>
    </source>
</reference>
<evidence type="ECO:0000256" key="6">
    <source>
        <dbReference type="SAM" id="MobiDB-lite"/>
    </source>
</evidence>
<dbReference type="InterPro" id="IPR036163">
    <property type="entry name" value="HMA_dom_sf"/>
</dbReference>
<gene>
    <name evidence="8" type="ORF">Salat_2727600</name>
</gene>
<protein>
    <submittedName>
        <fullName evidence="8">Heavy metal-associated isoprenylated plant protein 7</fullName>
    </submittedName>
</protein>
<evidence type="ECO:0000313" key="9">
    <source>
        <dbReference type="Proteomes" id="UP001293254"/>
    </source>
</evidence>
<sequence length="246" mass="27980">MAKRRSRNRNRRRQQREYNINGACEHHQNPNVEENRNNPEGIIVLGVYIHCEGCGNQVLKCLRGFQGVEGIEIDDKNHKVIVKGKKADPIKVSERLRKKSGKHVELIAPKPIKEEIKEEKKPEPQVIEVVLKIYLHCEGCAKDVKHCIHDMEGVQTVDPDMEKNLVTVKGTMDAQKLVEFVSKRGGRHAEIVKQSNHNGSNDCDNEGNKNETREESCIVVHNYPTDQLVYAPQLFSDENPNSCSVM</sequence>
<dbReference type="GO" id="GO:0016020">
    <property type="term" value="C:membrane"/>
    <property type="evidence" value="ECO:0007669"/>
    <property type="project" value="UniProtKB-SubCell"/>
</dbReference>
<organism evidence="8 9">
    <name type="scientific">Sesamum alatum</name>
    <dbReference type="NCBI Taxonomy" id="300844"/>
    <lineage>
        <taxon>Eukaryota</taxon>
        <taxon>Viridiplantae</taxon>
        <taxon>Streptophyta</taxon>
        <taxon>Embryophyta</taxon>
        <taxon>Tracheophyta</taxon>
        <taxon>Spermatophyta</taxon>
        <taxon>Magnoliopsida</taxon>
        <taxon>eudicotyledons</taxon>
        <taxon>Gunneridae</taxon>
        <taxon>Pentapetalae</taxon>
        <taxon>asterids</taxon>
        <taxon>lamiids</taxon>
        <taxon>Lamiales</taxon>
        <taxon>Pedaliaceae</taxon>
        <taxon>Sesamum</taxon>
    </lineage>
</organism>
<dbReference type="AlphaFoldDB" id="A0AAE2C8R3"/>